<dbReference type="FunFam" id="2.60.40.3110:FF:000001">
    <property type="entry name" value="Putative fimbrial outer membrane usher"/>
    <property type="match status" value="1"/>
</dbReference>
<keyword evidence="7 9" id="KW-0472">Membrane</keyword>
<dbReference type="AlphaFoldDB" id="A0A6S7C421"/>
<proteinExistence type="inferred from homology"/>
<evidence type="ECO:0000256" key="9">
    <source>
        <dbReference type="RuleBase" id="RU003884"/>
    </source>
</evidence>
<dbReference type="Proteomes" id="UP000494365">
    <property type="component" value="Unassembled WGS sequence"/>
</dbReference>
<evidence type="ECO:0000259" key="11">
    <source>
        <dbReference type="Pfam" id="PF13953"/>
    </source>
</evidence>
<keyword evidence="6 10" id="KW-0732">Signal</keyword>
<evidence type="ECO:0000256" key="8">
    <source>
        <dbReference type="ARBA" id="ARBA00023237"/>
    </source>
</evidence>
<dbReference type="GO" id="GO:0009279">
    <property type="term" value="C:cell outer membrane"/>
    <property type="evidence" value="ECO:0007669"/>
    <property type="project" value="UniProtKB-SubCell"/>
</dbReference>
<keyword evidence="4" id="KW-1134">Transmembrane beta strand</keyword>
<keyword evidence="8 9" id="KW-0998">Cell outer membrane</keyword>
<dbReference type="InterPro" id="IPR018030">
    <property type="entry name" value="Fimbrial_membr_usher_CS"/>
</dbReference>
<comment type="subcellular location">
    <subcellularLocation>
        <location evidence="1 9">Cell outer membrane</location>
        <topology evidence="1 9">Multi-pass membrane protein</topology>
    </subcellularLocation>
</comment>
<keyword evidence="5 9" id="KW-0812">Transmembrane</keyword>
<dbReference type="SUPFAM" id="SSF141729">
    <property type="entry name" value="FimD N-terminal domain-like"/>
    <property type="match status" value="1"/>
</dbReference>
<sequence length="858" mass="90421">MRQPQFRPVPSQLSPVSAVVLSLFASTSAWGAVAEMDVPIHVAEVEFNDQFLQQSGDGAHIDISRFSKGNVALPGDYRADLYVNGSWLGRAEVHLRQPNAGGGVQVCFDRALLERVGVDLTKLPAEAAARLEKGTDACITLPSLINDATATFDNGEQRLDVSVPQIALARTARGYVEPRYWDEGVTAARLQYNANAYHSDSYGVSSTQGYVGVNAGINIGPWRFRHNGSLTSGTQTATHYQSVQTNLQRSIAPLKSQLTIGDAFTDGAVFDSVGFRGVQLASDDRMYPESQRGYAPIVRGIANSHARVQVRQNGNLLYETTVAPGAFEIDDLYPTGYGGNLDVVVTEADGSVRTSTVPFAAAVNALRPGVTRFSTTLGEYRNPTVQSHPVLFQGTVQHGFTNLITGYGGFVASPGYMAAQVGAALNTKYGAFGLDITQANTHLDHEPDRSGQSLRLSYSKLVEPTNTNLSVAAYRYSSRGYLGLADAMALRDFDKHNIGYPTNGIQRGRLQVTVNQSLPAGYGSFYVSGSTQNYWDRSGTDTQLQAGYNNSYKRLNYSLAISRQLDTGTNRWDNRVMLTLGIPLGTGPHAPYSSTSVQGGGNAPAAVTTAVAGTLGADSAFSYGLNAGYSSSGGGASSNTTAGANASYMSPVTTITGSVSKSSNYTQGSVGVSGGVVAYSGGVAFTPAMGDTLAIVEAKDAAGARIANGSGLRVDPWGHAVVSSLSPFASNQVEIDPKGLPINVELKSTQQSVAPTAGAVVRLKFDTENAGRAAILGIRTANGQPVPFGAEVSNAQGQSIGTVAQAGRIIARGLKTDTGTLLVNWGKDTGEHCSVDYALPKVDKKMSASYSVVDVVCR</sequence>
<dbReference type="RefSeq" id="WP_175153949.1">
    <property type="nucleotide sequence ID" value="NZ_CADIKK010000084.1"/>
</dbReference>
<keyword evidence="14" id="KW-1185">Reference proteome</keyword>
<evidence type="ECO:0000259" key="12">
    <source>
        <dbReference type="Pfam" id="PF13954"/>
    </source>
</evidence>
<dbReference type="InterPro" id="IPR000015">
    <property type="entry name" value="Fimb_usher"/>
</dbReference>
<dbReference type="Gene3D" id="2.60.40.3110">
    <property type="match status" value="1"/>
</dbReference>
<comment type="similarity">
    <text evidence="2 9">Belongs to the fimbrial export usher family.</text>
</comment>
<dbReference type="GO" id="GO:0015473">
    <property type="term" value="F:fimbrial usher porin activity"/>
    <property type="evidence" value="ECO:0007669"/>
    <property type="project" value="InterPro"/>
</dbReference>
<organism evidence="13 14">
    <name type="scientific">Paraburkholderia ultramafica</name>
    <dbReference type="NCBI Taxonomy" id="1544867"/>
    <lineage>
        <taxon>Bacteria</taxon>
        <taxon>Pseudomonadati</taxon>
        <taxon>Pseudomonadota</taxon>
        <taxon>Betaproteobacteria</taxon>
        <taxon>Burkholderiales</taxon>
        <taxon>Burkholderiaceae</taxon>
        <taxon>Paraburkholderia</taxon>
    </lineage>
</organism>
<evidence type="ECO:0000256" key="4">
    <source>
        <dbReference type="ARBA" id="ARBA00022452"/>
    </source>
</evidence>
<dbReference type="Gene3D" id="2.60.40.2610">
    <property type="entry name" value="Outer membrane usher protein FimD, plug domain"/>
    <property type="match status" value="1"/>
</dbReference>
<dbReference type="Gene3D" id="3.10.20.410">
    <property type="match status" value="1"/>
</dbReference>
<gene>
    <name evidence="13" type="primary">htrE</name>
    <name evidence="13" type="ORF">LMG28614_07141</name>
</gene>
<evidence type="ECO:0000256" key="7">
    <source>
        <dbReference type="ARBA" id="ARBA00023136"/>
    </source>
</evidence>
<feature type="domain" description="PapC-like C-terminal" evidence="11">
    <location>
        <begin position="777"/>
        <end position="841"/>
    </location>
</feature>
<dbReference type="InterPro" id="IPR037224">
    <property type="entry name" value="PapC_N_sf"/>
</dbReference>
<feature type="signal peptide" evidence="10">
    <location>
        <begin position="1"/>
        <end position="31"/>
    </location>
</feature>
<evidence type="ECO:0000313" key="13">
    <source>
        <dbReference type="EMBL" id="CAB3809807.1"/>
    </source>
</evidence>
<dbReference type="InterPro" id="IPR025949">
    <property type="entry name" value="PapC-like_C"/>
</dbReference>
<dbReference type="EMBL" id="CADIKK010000084">
    <property type="protein sequence ID" value="CAB3809807.1"/>
    <property type="molecule type" value="Genomic_DNA"/>
</dbReference>
<keyword evidence="3 9" id="KW-0813">Transport</keyword>
<dbReference type="PROSITE" id="PS01151">
    <property type="entry name" value="FIMBRIAL_USHER"/>
    <property type="match status" value="1"/>
</dbReference>
<dbReference type="GO" id="GO:0009297">
    <property type="term" value="P:pilus assembly"/>
    <property type="evidence" value="ECO:0007669"/>
    <property type="project" value="InterPro"/>
</dbReference>
<evidence type="ECO:0000256" key="6">
    <source>
        <dbReference type="ARBA" id="ARBA00022729"/>
    </source>
</evidence>
<protein>
    <submittedName>
        <fullName evidence="13">Outer membrane usher protein HtrE</fullName>
    </submittedName>
</protein>
<dbReference type="Pfam" id="PF13953">
    <property type="entry name" value="PapC_C"/>
    <property type="match status" value="1"/>
</dbReference>
<accession>A0A6S7C421</accession>
<dbReference type="Pfam" id="PF00577">
    <property type="entry name" value="Usher"/>
    <property type="match status" value="1"/>
</dbReference>
<dbReference type="Pfam" id="PF13954">
    <property type="entry name" value="PapC_N"/>
    <property type="match status" value="1"/>
</dbReference>
<evidence type="ECO:0000256" key="5">
    <source>
        <dbReference type="ARBA" id="ARBA00022692"/>
    </source>
</evidence>
<evidence type="ECO:0000256" key="3">
    <source>
        <dbReference type="ARBA" id="ARBA00022448"/>
    </source>
</evidence>
<name>A0A6S7C421_9BURK</name>
<dbReference type="PANTHER" id="PTHR30451">
    <property type="entry name" value="OUTER MEMBRANE USHER PROTEIN"/>
    <property type="match status" value="1"/>
</dbReference>
<dbReference type="Gene3D" id="2.60.40.2070">
    <property type="match status" value="1"/>
</dbReference>
<evidence type="ECO:0000256" key="10">
    <source>
        <dbReference type="SAM" id="SignalP"/>
    </source>
</evidence>
<dbReference type="InterPro" id="IPR042186">
    <property type="entry name" value="FimD_plug_dom"/>
</dbReference>
<dbReference type="PANTHER" id="PTHR30451:SF20">
    <property type="entry name" value="FIMBRIAE USHER"/>
    <property type="match status" value="1"/>
</dbReference>
<dbReference type="InterPro" id="IPR025885">
    <property type="entry name" value="PapC_N"/>
</dbReference>
<feature type="chain" id="PRO_5028971289" evidence="10">
    <location>
        <begin position="32"/>
        <end position="858"/>
    </location>
</feature>
<feature type="domain" description="PapC N-terminal" evidence="12">
    <location>
        <begin position="46"/>
        <end position="196"/>
    </location>
</feature>
<dbReference type="InterPro" id="IPR043142">
    <property type="entry name" value="PapC-like_C_sf"/>
</dbReference>
<evidence type="ECO:0000256" key="1">
    <source>
        <dbReference type="ARBA" id="ARBA00004571"/>
    </source>
</evidence>
<evidence type="ECO:0000313" key="14">
    <source>
        <dbReference type="Proteomes" id="UP000494365"/>
    </source>
</evidence>
<evidence type="ECO:0000256" key="2">
    <source>
        <dbReference type="ARBA" id="ARBA00008064"/>
    </source>
</evidence>
<reference evidence="13 14" key="1">
    <citation type="submission" date="2020-04" db="EMBL/GenBank/DDBJ databases">
        <authorList>
            <person name="De Canck E."/>
        </authorList>
    </citation>
    <scope>NUCLEOTIDE SEQUENCE [LARGE SCALE GENOMIC DNA]</scope>
    <source>
        <strain evidence="13 14">LMG 28614</strain>
    </source>
</reference>
<keyword evidence="9" id="KW-1029">Fimbrium biogenesis</keyword>